<dbReference type="InParanoid" id="B4CWR6"/>
<feature type="transmembrane region" description="Helical" evidence="1">
    <location>
        <begin position="42"/>
        <end position="59"/>
    </location>
</feature>
<feature type="transmembrane region" description="Helical" evidence="1">
    <location>
        <begin position="681"/>
        <end position="697"/>
    </location>
</feature>
<feature type="transmembrane region" description="Helical" evidence="1">
    <location>
        <begin position="370"/>
        <end position="387"/>
    </location>
</feature>
<dbReference type="InterPro" id="IPR019286">
    <property type="entry name" value="DUF2339_TM"/>
</dbReference>
<name>B4CWR6_9BACT</name>
<feature type="transmembrane region" description="Helical" evidence="1">
    <location>
        <begin position="838"/>
        <end position="855"/>
    </location>
</feature>
<feature type="transmembrane region" description="Helical" evidence="1">
    <location>
        <begin position="655"/>
        <end position="675"/>
    </location>
</feature>
<dbReference type="PIRSF" id="PIRSF035905">
    <property type="entry name" value="UCP035905_mp"/>
    <property type="match status" value="1"/>
</dbReference>
<feature type="transmembrane region" description="Helical" evidence="1">
    <location>
        <begin position="201"/>
        <end position="221"/>
    </location>
</feature>
<feature type="transmembrane region" description="Helical" evidence="1">
    <location>
        <begin position="537"/>
        <end position="556"/>
    </location>
</feature>
<feature type="transmembrane region" description="Helical" evidence="1">
    <location>
        <begin position="336"/>
        <end position="358"/>
    </location>
</feature>
<accession>B4CWR6</accession>
<dbReference type="InterPro" id="IPR014600">
    <property type="entry name" value="UCP035905_mem"/>
</dbReference>
<sequence>MEPWPTLASVSAIKTDHEKPQPKEEAPLLPGLTLEAFMGVKLFAWLGGLALFLGIVFFIRYSFEHNLITPQMRIAIGAITGLGLIAGGLRTPRPKYAVTAQTLCATGIVTLYSVTFGSYSFYHFIGNLPAFAIMAAITTAAFLLAVRMNAQVVAVLGLLGGFLTPVVLSTGQDNPVGLFSYLAALDLGLVAVALRQRWHYLVTLAAGMTGLTQLAWLGGFFAASKVATGTTIFLGFEALFLLPFWLCHRQETKEGWTAAGSAISAVAALIFAGHLLTFPTLGERPWICLSILLAADAGLAVWPLRNSTRMGGSFLGGAAAFFIISAWNLRYLNAPLLNWGLGYILVFAAFHTVLPLVVRKLRPTSRTPGWVQIFPLLALALLLWPAFHIGESFALWFVVLLIDLAVIALALLTASLLGLVGALVFTLIAAGLWLLQTPVENPQLGGLLTVIAGFAALFCGASVFLQGRLRAQMQAESADSLEADALNHLPAISAALPFVLLISTMLRLNPSNPSPIFAVGLLLVGVILGLTRWSRTVALPPVALVCAILLEYSWHAQTTLRLGWMPLGWSLGFSAVIFGFPFFFQSRKAAQATPWATAALAPVLNYPLIHSVVQNTWPHFWHAAGGLVPAALAIPPLAACDYLRRRIPAENPARLAILAWFGGVALLFITLIFPVQFGQEMLTLSWALEGAALLWLFHRVPHPGLRVVGFGLLCVAFARLALNPAVLAYHERSAIPVWNWYLYTYGVGAACFFAAARFTAAPRDRLSAISLPAVFYTCGTILLFLLLNIEIADYFSNGPTITFDFEGNLARDMTYSIAWSLFGLALLLVGMHRQVAGVRYAGIGLLAVTLAKLFLHDLASLDQLYRIGALIAVAIVLIGASYLYQRFFAAEEKAPPKAS</sequence>
<dbReference type="PANTHER" id="PTHR38434:SF1">
    <property type="entry name" value="BLL2549 PROTEIN"/>
    <property type="match status" value="1"/>
</dbReference>
<keyword evidence="3" id="KW-1185">Reference proteome</keyword>
<dbReference type="STRING" id="497964.CfE428DRAFT_1104"/>
<organism evidence="2 3">
    <name type="scientific">Chthoniobacter flavus Ellin428</name>
    <dbReference type="NCBI Taxonomy" id="497964"/>
    <lineage>
        <taxon>Bacteria</taxon>
        <taxon>Pseudomonadati</taxon>
        <taxon>Verrucomicrobiota</taxon>
        <taxon>Spartobacteria</taxon>
        <taxon>Chthoniobacterales</taxon>
        <taxon>Chthoniobacteraceae</taxon>
        <taxon>Chthoniobacter</taxon>
    </lineage>
</organism>
<feature type="transmembrane region" description="Helical" evidence="1">
    <location>
        <begin position="742"/>
        <end position="761"/>
    </location>
</feature>
<keyword evidence="1" id="KW-1133">Transmembrane helix</keyword>
<feature type="transmembrane region" description="Helical" evidence="1">
    <location>
        <begin position="486"/>
        <end position="506"/>
    </location>
</feature>
<feature type="transmembrane region" description="Helical" evidence="1">
    <location>
        <begin position="773"/>
        <end position="795"/>
    </location>
</feature>
<feature type="transmembrane region" description="Helical" evidence="1">
    <location>
        <begin position="704"/>
        <end position="722"/>
    </location>
</feature>
<evidence type="ECO:0000313" key="2">
    <source>
        <dbReference type="EMBL" id="EDY21858.1"/>
    </source>
</evidence>
<keyword evidence="1" id="KW-0812">Transmembrane</keyword>
<gene>
    <name evidence="2" type="ORF">CfE428DRAFT_1104</name>
</gene>
<feature type="transmembrane region" description="Helical" evidence="1">
    <location>
        <begin position="393"/>
        <end position="411"/>
    </location>
</feature>
<dbReference type="Proteomes" id="UP000005824">
    <property type="component" value="Unassembled WGS sequence"/>
</dbReference>
<dbReference type="eggNOG" id="COG5373">
    <property type="taxonomic scope" value="Bacteria"/>
</dbReference>
<feature type="transmembrane region" description="Helical" evidence="1">
    <location>
        <begin position="447"/>
        <end position="465"/>
    </location>
</feature>
<feature type="transmembrane region" description="Helical" evidence="1">
    <location>
        <begin position="176"/>
        <end position="194"/>
    </location>
</feature>
<dbReference type="AlphaFoldDB" id="B4CWR6"/>
<proteinExistence type="predicted"/>
<feature type="transmembrane region" description="Helical" evidence="1">
    <location>
        <begin position="121"/>
        <end position="145"/>
    </location>
</feature>
<dbReference type="EMBL" id="ABVL01000002">
    <property type="protein sequence ID" value="EDY21858.1"/>
    <property type="molecule type" value="Genomic_DNA"/>
</dbReference>
<feature type="transmembrane region" description="Helical" evidence="1">
    <location>
        <begin position="258"/>
        <end position="278"/>
    </location>
</feature>
<feature type="transmembrane region" description="Helical" evidence="1">
    <location>
        <begin position="815"/>
        <end position="831"/>
    </location>
</feature>
<feature type="transmembrane region" description="Helical" evidence="1">
    <location>
        <begin position="512"/>
        <end position="530"/>
    </location>
</feature>
<dbReference type="Pfam" id="PF10101">
    <property type="entry name" value="DUF2339"/>
    <property type="match status" value="2"/>
</dbReference>
<feature type="transmembrane region" description="Helical" evidence="1">
    <location>
        <begin position="562"/>
        <end position="583"/>
    </location>
</feature>
<comment type="caution">
    <text evidence="2">The sequence shown here is derived from an EMBL/GenBank/DDBJ whole genome shotgun (WGS) entry which is preliminary data.</text>
</comment>
<feature type="transmembrane region" description="Helical" evidence="1">
    <location>
        <begin position="416"/>
        <end position="435"/>
    </location>
</feature>
<feature type="transmembrane region" description="Helical" evidence="1">
    <location>
        <begin position="311"/>
        <end position="330"/>
    </location>
</feature>
<protein>
    <submittedName>
        <fullName evidence="2">Membrane protein-like protein</fullName>
    </submittedName>
</protein>
<feature type="transmembrane region" description="Helical" evidence="1">
    <location>
        <begin position="227"/>
        <end position="246"/>
    </location>
</feature>
<keyword evidence="1" id="KW-0472">Membrane</keyword>
<feature type="transmembrane region" description="Helical" evidence="1">
    <location>
        <begin position="152"/>
        <end position="170"/>
    </location>
</feature>
<evidence type="ECO:0000256" key="1">
    <source>
        <dbReference type="SAM" id="Phobius"/>
    </source>
</evidence>
<evidence type="ECO:0000313" key="3">
    <source>
        <dbReference type="Proteomes" id="UP000005824"/>
    </source>
</evidence>
<reference evidence="2 3" key="1">
    <citation type="journal article" date="2011" name="J. Bacteriol.">
        <title>Genome sequence of Chthoniobacter flavus Ellin428, an aerobic heterotrophic soil bacterium.</title>
        <authorList>
            <person name="Kant R."/>
            <person name="van Passel M.W."/>
            <person name="Palva A."/>
            <person name="Lucas S."/>
            <person name="Lapidus A."/>
            <person name="Glavina Del Rio T."/>
            <person name="Dalin E."/>
            <person name="Tice H."/>
            <person name="Bruce D."/>
            <person name="Goodwin L."/>
            <person name="Pitluck S."/>
            <person name="Larimer F.W."/>
            <person name="Land M.L."/>
            <person name="Hauser L."/>
            <person name="Sangwan P."/>
            <person name="de Vos W.M."/>
            <person name="Janssen P.H."/>
            <person name="Smidt H."/>
        </authorList>
    </citation>
    <scope>NUCLEOTIDE SEQUENCE [LARGE SCALE GENOMIC DNA]</scope>
    <source>
        <strain evidence="2 3">Ellin428</strain>
    </source>
</reference>
<dbReference type="PANTHER" id="PTHR38434">
    <property type="entry name" value="BLL2549 PROTEIN"/>
    <property type="match status" value="1"/>
</dbReference>
<feature type="transmembrane region" description="Helical" evidence="1">
    <location>
        <begin position="71"/>
        <end position="89"/>
    </location>
</feature>
<feature type="transmembrane region" description="Helical" evidence="1">
    <location>
        <begin position="284"/>
        <end position="304"/>
    </location>
</feature>
<feature type="transmembrane region" description="Helical" evidence="1">
    <location>
        <begin position="867"/>
        <end position="884"/>
    </location>
</feature>